<evidence type="ECO:0000313" key="3">
    <source>
        <dbReference type="RefSeq" id="XP_004499805.1"/>
    </source>
</evidence>
<feature type="domain" description="DUF7745" evidence="1">
    <location>
        <begin position="29"/>
        <end position="373"/>
    </location>
</feature>
<dbReference type="PaxDb" id="3827-XP_004499805.1"/>
<reference evidence="3" key="2">
    <citation type="submission" date="2025-08" db="UniProtKB">
        <authorList>
            <consortium name="RefSeq"/>
        </authorList>
    </citation>
    <scope>IDENTIFICATION</scope>
    <source>
        <tissue evidence="3">Etiolated seedlings</tissue>
    </source>
</reference>
<dbReference type="Pfam" id="PF24924">
    <property type="entry name" value="DUF7745"/>
    <property type="match status" value="1"/>
</dbReference>
<dbReference type="PANTHER" id="PTHR48154:SF1">
    <property type="entry name" value="PROTEIN, PUTATIVE-RELATED"/>
    <property type="match status" value="1"/>
</dbReference>
<proteinExistence type="predicted"/>
<dbReference type="RefSeq" id="XP_004499805.1">
    <property type="nucleotide sequence ID" value="XM_004499748.1"/>
</dbReference>
<dbReference type="AlphaFoldDB" id="A0A1S2Y6Z3"/>
<evidence type="ECO:0000259" key="1">
    <source>
        <dbReference type="Pfam" id="PF24924"/>
    </source>
</evidence>
<dbReference type="Proteomes" id="UP000087171">
    <property type="component" value="Chromosome Ca5"/>
</dbReference>
<sequence>MGSNGGSNITPLRKTLPLRVLKPDVNNIKNLARKLKEVQRVIFMGKFGKILDLLEVNVQVDALTTLAQFYDPPFRCFTFKDFQLAPTLEEFERIMGYPMKGSKPYQYMEHYPSLKTIAETFDIPIKEIEDNRTNKDNLIGFPIKYLEEKAVNLARDGKWDTFMDVLALIIYGIVLFPTIKDFVDFMAIDVFLAYKHRGENPVPAVLADVYCTLDFRHEKEGGLIHCCSPILYFWFVKHIFQDMHHLKTKSKKEWANVLANLNERTIQWYSRSQDINEVICRCGVFVDVPLMGTKGCINYSPYVALRQLGYPMKKPPIMDVTKSFVIHGRDGYDASLLRRIRKSWEDVVRRGQELGPRSCGIGEEYHNWVKRRALEVKLPFHSTVITPEVVTTESFFRIFF</sequence>
<gene>
    <name evidence="3" type="primary">LOC101503074</name>
</gene>
<keyword evidence="2" id="KW-1185">Reference proteome</keyword>
<dbReference type="GeneID" id="101503074"/>
<dbReference type="InterPro" id="IPR056647">
    <property type="entry name" value="DUF7745"/>
</dbReference>
<name>A0A1S2Y6Z3_CICAR</name>
<dbReference type="KEGG" id="cam:101503074"/>
<dbReference type="OrthoDB" id="1430424at2759"/>
<reference evidence="2" key="1">
    <citation type="journal article" date="2013" name="Nat. Biotechnol.">
        <title>Draft genome sequence of chickpea (Cicer arietinum) provides a resource for trait improvement.</title>
        <authorList>
            <person name="Varshney R.K."/>
            <person name="Song C."/>
            <person name="Saxena R.K."/>
            <person name="Azam S."/>
            <person name="Yu S."/>
            <person name="Sharpe A.G."/>
            <person name="Cannon S."/>
            <person name="Baek J."/>
            <person name="Rosen B.D."/>
            <person name="Tar'an B."/>
            <person name="Millan T."/>
            <person name="Zhang X."/>
            <person name="Ramsay L.D."/>
            <person name="Iwata A."/>
            <person name="Wang Y."/>
            <person name="Nelson W."/>
            <person name="Farmer A.D."/>
            <person name="Gaur P.M."/>
            <person name="Soderlund C."/>
            <person name="Penmetsa R.V."/>
            <person name="Xu C."/>
            <person name="Bharti A.K."/>
            <person name="He W."/>
            <person name="Winter P."/>
            <person name="Zhao S."/>
            <person name="Hane J.K."/>
            <person name="Carrasquilla-Garcia N."/>
            <person name="Condie J.A."/>
            <person name="Upadhyaya H.D."/>
            <person name="Luo M.C."/>
            <person name="Thudi M."/>
            <person name="Gowda C.L."/>
            <person name="Singh N.P."/>
            <person name="Lichtenzveig J."/>
            <person name="Gali K.K."/>
            <person name="Rubio J."/>
            <person name="Nadarajan N."/>
            <person name="Dolezel J."/>
            <person name="Bansal K.C."/>
            <person name="Xu X."/>
            <person name="Edwards D."/>
            <person name="Zhang G."/>
            <person name="Kahl G."/>
            <person name="Gil J."/>
            <person name="Singh K.B."/>
            <person name="Datta S.K."/>
            <person name="Jackson S.A."/>
            <person name="Wang J."/>
            <person name="Cook D.R."/>
        </authorList>
    </citation>
    <scope>NUCLEOTIDE SEQUENCE [LARGE SCALE GENOMIC DNA]</scope>
    <source>
        <strain evidence="2">cv. CDC Frontier</strain>
    </source>
</reference>
<accession>A0A1S2Y6Z3</accession>
<organism evidence="2 3">
    <name type="scientific">Cicer arietinum</name>
    <name type="common">Chickpea</name>
    <name type="synonym">Garbanzo</name>
    <dbReference type="NCBI Taxonomy" id="3827"/>
    <lineage>
        <taxon>Eukaryota</taxon>
        <taxon>Viridiplantae</taxon>
        <taxon>Streptophyta</taxon>
        <taxon>Embryophyta</taxon>
        <taxon>Tracheophyta</taxon>
        <taxon>Spermatophyta</taxon>
        <taxon>Magnoliopsida</taxon>
        <taxon>eudicotyledons</taxon>
        <taxon>Gunneridae</taxon>
        <taxon>Pentapetalae</taxon>
        <taxon>rosids</taxon>
        <taxon>fabids</taxon>
        <taxon>Fabales</taxon>
        <taxon>Fabaceae</taxon>
        <taxon>Papilionoideae</taxon>
        <taxon>50 kb inversion clade</taxon>
        <taxon>NPAAA clade</taxon>
        <taxon>Hologalegina</taxon>
        <taxon>IRL clade</taxon>
        <taxon>Cicereae</taxon>
        <taxon>Cicer</taxon>
    </lineage>
</organism>
<dbReference type="PANTHER" id="PTHR48154">
    <property type="entry name" value="PROTEIN, PUTATIVE-RELATED"/>
    <property type="match status" value="1"/>
</dbReference>
<protein>
    <submittedName>
        <fullName evidence="3">Uncharacterized protein LOC101503074</fullName>
    </submittedName>
</protein>
<evidence type="ECO:0000313" key="2">
    <source>
        <dbReference type="Proteomes" id="UP000087171"/>
    </source>
</evidence>